<keyword evidence="1" id="KW-0614">Plasmid</keyword>
<protein>
    <submittedName>
        <fullName evidence="1">Uncharacterized protein</fullName>
    </submittedName>
</protein>
<gene>
    <name evidence="1" type="ORF">At1D1609_55690</name>
</gene>
<dbReference type="EMBL" id="CP026928">
    <property type="protein sequence ID" value="AVH45601.1"/>
    <property type="molecule type" value="Genomic_DNA"/>
</dbReference>
<geneLocation type="plasmid" evidence="2">
    <name>pat1d1609b</name>
</geneLocation>
<proteinExistence type="predicted"/>
<accession>A0A2L2LMN1</accession>
<reference evidence="1 2" key="1">
    <citation type="submission" date="2018-02" db="EMBL/GenBank/DDBJ databases">
        <title>Complete genome sequence of Agrobacterium tumefaciens 1D1609.</title>
        <authorList>
            <person name="Cho S.-T."/>
            <person name="Haryono M."/>
            <person name="Chang H.-H."/>
            <person name="Santos M.N."/>
            <person name="Lai E.-M."/>
            <person name="Kuo C.-H."/>
        </authorList>
    </citation>
    <scope>NUCLEOTIDE SEQUENCE [LARGE SCALE GENOMIC DNA]</scope>
    <source>
        <strain evidence="1 2">1D1609</strain>
        <plasmid evidence="2">Plasmid pat1d1609b</plasmid>
    </source>
</reference>
<dbReference type="Proteomes" id="UP000237717">
    <property type="component" value="Plasmid pAt1D1609b"/>
</dbReference>
<name>A0A2L2LMN1_AGRTU</name>
<sequence>MAHYWSRELPKLGHEVRLITPQYVSIRKAREERCCGSHYDLYDKPEPVEKALAKLIPFYTENL</sequence>
<evidence type="ECO:0000313" key="1">
    <source>
        <dbReference type="EMBL" id="AVH45601.1"/>
    </source>
</evidence>
<evidence type="ECO:0000313" key="2">
    <source>
        <dbReference type="Proteomes" id="UP000237717"/>
    </source>
</evidence>
<dbReference type="AlphaFoldDB" id="A0A2L2LMN1"/>
<organism evidence="1 2">
    <name type="scientific">Agrobacterium tumefaciens</name>
    <dbReference type="NCBI Taxonomy" id="358"/>
    <lineage>
        <taxon>Bacteria</taxon>
        <taxon>Pseudomonadati</taxon>
        <taxon>Pseudomonadota</taxon>
        <taxon>Alphaproteobacteria</taxon>
        <taxon>Hyphomicrobiales</taxon>
        <taxon>Rhizobiaceae</taxon>
        <taxon>Rhizobium/Agrobacterium group</taxon>
        <taxon>Agrobacterium</taxon>
        <taxon>Agrobacterium tumefaciens complex</taxon>
    </lineage>
</organism>